<sequence>MVVTKQFIVTFIAVLGSIIAFYGRAPLWHASLSHGPSRGQIVSREAPLLFDDDTHNESSFEGHNISRLALALDWDSLRAKGAKQNCFYPMTIAELDKAQRWPNEPNFGYPRTSQSEFKEYGEMKRNGWTAEDILDRESAQISDPFRKKYDRPFQEFGISGDASAWQVVYTIHGEDVTIFKNGKTLQFSASYAESQVMINCADRALVVWSFDSPRGMGKEPPPLGLMSDVMFLEYKRVCLDRGHNQPLKTVIIDSVINRPTIDVLEKILGSSNEPTPWPGLRHRYDDANPDNKEKFLVLQGVPVSMVWGWFLNQHKEQLGLRRISAITIFGLQGEIHILYRMEDADSGPQCSFTPSGSGSGGRRLRPRQNSPTEFLDAVERGQNLEALFSKSNDQLNKGCRWPEDPAFGDATGAQSPFSDPNDLFKYGWNVRESTGDKRFLDIVDKYVPIVSDLGLSARLTAPPWEGSNIKQDAPAKVKSKDGSDEILFQPTGASWRATHNVDIGVLIISNVYTTEFVTRGTREGRAMVPLREKYDLAFLEWERAIQYRKKETRSLAYIFDAGIKTATTKNITQQCLKSVGRNEFPPWPGSGFWPENEARPTTLEQCEESVRETY</sequence>
<dbReference type="OrthoDB" id="5337308at2759"/>
<organism evidence="3">
    <name type="scientific">Eremomyces bilateralis CBS 781.70</name>
    <dbReference type="NCBI Taxonomy" id="1392243"/>
    <lineage>
        <taxon>Eukaryota</taxon>
        <taxon>Fungi</taxon>
        <taxon>Dikarya</taxon>
        <taxon>Ascomycota</taxon>
        <taxon>Pezizomycotina</taxon>
        <taxon>Dothideomycetes</taxon>
        <taxon>Dothideomycetes incertae sedis</taxon>
        <taxon>Eremomycetales</taxon>
        <taxon>Eremomycetaceae</taxon>
        <taxon>Eremomyces</taxon>
    </lineage>
</organism>
<dbReference type="AlphaFoldDB" id="A0A6G1G8P2"/>
<reference evidence="5" key="3">
    <citation type="submission" date="2025-04" db="UniProtKB">
        <authorList>
            <consortium name="RefSeq"/>
        </authorList>
    </citation>
    <scope>IDENTIFICATION</scope>
    <source>
        <strain evidence="5">CBS 781.70</strain>
    </source>
</reference>
<name>A0A6G1G8P2_9PEZI</name>
<dbReference type="RefSeq" id="XP_033535922.1">
    <property type="nucleotide sequence ID" value="XM_033678005.1"/>
</dbReference>
<evidence type="ECO:0000313" key="5">
    <source>
        <dbReference type="RefSeq" id="XP_033535922.1"/>
    </source>
</evidence>
<evidence type="ECO:0000256" key="2">
    <source>
        <dbReference type="SAM" id="Phobius"/>
    </source>
</evidence>
<accession>A0A6G1G8P2</accession>
<gene>
    <name evidence="3 5" type="ORF">P152DRAFT_447676</name>
</gene>
<keyword evidence="2" id="KW-0812">Transmembrane</keyword>
<keyword evidence="4" id="KW-1185">Reference proteome</keyword>
<dbReference type="EMBL" id="ML975153">
    <property type="protein sequence ID" value="KAF1814291.1"/>
    <property type="molecule type" value="Genomic_DNA"/>
</dbReference>
<reference evidence="5" key="2">
    <citation type="submission" date="2020-04" db="EMBL/GenBank/DDBJ databases">
        <authorList>
            <consortium name="NCBI Genome Project"/>
        </authorList>
    </citation>
    <scope>NUCLEOTIDE SEQUENCE</scope>
    <source>
        <strain evidence="5">CBS 781.70</strain>
    </source>
</reference>
<dbReference type="Proteomes" id="UP000504638">
    <property type="component" value="Unplaced"/>
</dbReference>
<evidence type="ECO:0000313" key="3">
    <source>
        <dbReference type="EMBL" id="KAF1814291.1"/>
    </source>
</evidence>
<keyword evidence="2" id="KW-0472">Membrane</keyword>
<keyword evidence="2" id="KW-1133">Transmembrane helix</keyword>
<dbReference type="GeneID" id="54418575"/>
<evidence type="ECO:0000256" key="1">
    <source>
        <dbReference type="SAM" id="MobiDB-lite"/>
    </source>
</evidence>
<reference evidence="3 5" key="1">
    <citation type="submission" date="2020-01" db="EMBL/GenBank/DDBJ databases">
        <authorList>
            <consortium name="DOE Joint Genome Institute"/>
            <person name="Haridas S."/>
            <person name="Albert R."/>
            <person name="Binder M."/>
            <person name="Bloem J."/>
            <person name="Labutti K."/>
            <person name="Salamov A."/>
            <person name="Andreopoulos B."/>
            <person name="Baker S.E."/>
            <person name="Barry K."/>
            <person name="Bills G."/>
            <person name="Bluhm B.H."/>
            <person name="Cannon C."/>
            <person name="Castanera R."/>
            <person name="Culley D.E."/>
            <person name="Daum C."/>
            <person name="Ezra D."/>
            <person name="Gonzalez J.B."/>
            <person name="Henrissat B."/>
            <person name="Kuo A."/>
            <person name="Liang C."/>
            <person name="Lipzen A."/>
            <person name="Lutzoni F."/>
            <person name="Magnuson J."/>
            <person name="Mondo S."/>
            <person name="Nolan M."/>
            <person name="Ohm R."/>
            <person name="Pangilinan J."/>
            <person name="Park H.-J."/>
            <person name="Ramirez L."/>
            <person name="Alfaro M."/>
            <person name="Sun H."/>
            <person name="Tritt A."/>
            <person name="Yoshinaga Y."/>
            <person name="Zwiers L.-H."/>
            <person name="Turgeon B.G."/>
            <person name="Goodwin S.B."/>
            <person name="Spatafora J.W."/>
            <person name="Crous P.W."/>
            <person name="Grigoriev I.V."/>
        </authorList>
    </citation>
    <scope>NUCLEOTIDE SEQUENCE</scope>
    <source>
        <strain evidence="3 5">CBS 781.70</strain>
    </source>
</reference>
<feature type="transmembrane region" description="Helical" evidence="2">
    <location>
        <begin position="7"/>
        <end position="28"/>
    </location>
</feature>
<protein>
    <submittedName>
        <fullName evidence="3 5">Uncharacterized protein</fullName>
    </submittedName>
</protein>
<proteinExistence type="predicted"/>
<evidence type="ECO:0000313" key="4">
    <source>
        <dbReference type="Proteomes" id="UP000504638"/>
    </source>
</evidence>
<feature type="region of interest" description="Disordered" evidence="1">
    <location>
        <begin position="345"/>
        <end position="369"/>
    </location>
</feature>